<proteinExistence type="predicted"/>
<reference evidence="3" key="6">
    <citation type="journal article" date="2017" name="Nat. Commun.">
        <title>Evolutionary dynamics and genomic features of the Elizabethkingia anophelis 2015 to 2016 Wisconsin outbreak strain.</title>
        <authorList>
            <person name="Perrin A."/>
            <person name="Larsonneur E."/>
            <person name="Nicholson A.C."/>
            <person name="Edwards D.J."/>
            <person name="Gundlach K.M."/>
            <person name="Whitney A.M."/>
            <person name="Gulvik C.A."/>
            <person name="Bell M.E."/>
            <person name="Rendueles O."/>
            <person name="Cury J."/>
            <person name="Hugon P."/>
            <person name="Clermont D."/>
            <person name="Enouf V."/>
            <person name="Loparev V."/>
            <person name="Juieng P."/>
            <person name="Monson T."/>
            <person name="Warshauer D."/>
            <person name="Elbadawi L.I."/>
            <person name="Walters M.S."/>
            <person name="Crist M.B."/>
            <person name="Noble-Wang J."/>
            <person name="Borlaug G."/>
            <person name="Rocha E.P.C."/>
            <person name="Criscuolo A."/>
            <person name="Touchon M."/>
            <person name="Davis J.P."/>
            <person name="Holt K.E."/>
            <person name="McQuiston J.R."/>
            <person name="Brisse S."/>
        </authorList>
    </citation>
    <scope>NUCLEOTIDE SEQUENCE</scope>
</reference>
<reference evidence="3" key="7">
    <citation type="journal article" date="2017" name="Sci. Rep.">
        <title>Genomic features, phylogenetic relationships, and comparative genomics of Elizabethkingia anophelis strain EM361-97 isolated in Taiwan.</title>
        <authorList>
            <person name="Lin J.N."/>
            <person name="Lai C.H."/>
            <person name="Yang C.H."/>
            <person name="Huang Y.H."/>
            <person name="Lin H.H."/>
        </authorList>
    </citation>
    <scope>NUCLEOTIDE SEQUENCE</scope>
</reference>
<accession>A0A455ZI62</accession>
<evidence type="ECO:0000313" key="3">
    <source>
        <dbReference type="EMBL" id="DAC76547.1"/>
    </source>
</evidence>
<dbReference type="EMBL" id="BK010625">
    <property type="protein sequence ID" value="DAC76547.1"/>
    <property type="molecule type" value="Genomic_DNA"/>
</dbReference>
<reference evidence="3" key="4">
    <citation type="journal article" date="2016" name="Sci. Rep.">
        <title>Genomic epidemiology and global diversity of the emerging bacterial pathogen Elizabethkingia anophelis.</title>
        <authorList>
            <person name="Breurec S."/>
            <person name="Criscuolo A."/>
            <person name="Diancourt L."/>
            <person name="Rendueles O."/>
            <person name="Vandenbogaert M."/>
            <person name="Passet V."/>
            <person name="Caro V."/>
            <person name="Rocha E.P."/>
            <person name="Touchon M."/>
            <person name="Brisse S."/>
        </authorList>
    </citation>
    <scope>NUCLEOTIDE SEQUENCE</scope>
</reference>
<protein>
    <submittedName>
        <fullName evidence="3">Uncharacterized protein</fullName>
    </submittedName>
</protein>
<reference evidence="3" key="3">
    <citation type="journal article" date="2016" name="Genome Announc.">
        <title>Complete Genome Sequences of Four Strains from the 2015-2016 Elizabethkingia anophelis Outbreak.</title>
        <authorList>
            <person name="Nicholson A.C."/>
            <person name="Whitney A.M."/>
            <person name="Emery B.D."/>
            <person name="Bell M.E."/>
            <person name="Gartin J.T."/>
            <person name="Humrighouse B.W."/>
            <person name="Loparev V.N."/>
            <person name="Batra D."/>
            <person name="Sheth M."/>
            <person name="Rowe L.A."/>
            <person name="Juieng P."/>
            <person name="Knipe K."/>
            <person name="Gulvik C."/>
            <person name="McQuiston J.R."/>
        </authorList>
    </citation>
    <scope>NUCLEOTIDE SEQUENCE</scope>
</reference>
<reference evidence="3" key="8">
    <citation type="journal article" date="2018" name="J. ISSAAS">
        <title>In Silico Identification of Three Types of Integrative and Conjugative Elements (ICEs) in Elizabethkingia anophelis Strains Isolated from Around the World.</title>
        <authorList>
            <person name="Xu J."/>
            <person name="Pei D."/>
            <person name="Nicholson A."/>
            <person name="Lan Y."/>
            <person name="Xia Q."/>
        </authorList>
    </citation>
    <scope>NUCLEOTIDE SEQUENCE</scope>
</reference>
<reference evidence="3" key="2">
    <citation type="journal article" date="2014" name="PLoS ONE">
        <title>Insights from the genome annotation of Elizabethkingia anophelis from the malaria vector Anopheles gambiae.</title>
        <authorList>
            <person name="Kukutla P."/>
            <person name="Lindberg B.G."/>
            <person name="Pei D."/>
            <person name="Rayl M."/>
            <person name="Yu W."/>
            <person name="Steritz M."/>
            <person name="Faye I."/>
            <person name="Xu J."/>
        </authorList>
    </citation>
    <scope>NUCLEOTIDE SEQUENCE</scope>
</reference>
<reference evidence="3" key="1">
    <citation type="journal article" date="2014" name="Genome Biol. Evol.">
        <title>Comparative genomic analysis of malaria mosquito vector-associated novel pathogen Elizabethkingia anophelis.</title>
        <authorList>
            <person name="Teo J."/>
            <person name="Tan S.Y."/>
            <person name="Liu Y."/>
            <person name="Tay M."/>
            <person name="Ding Y."/>
            <person name="Li Y."/>
            <person name="Kjelleberg S."/>
            <person name="Givskov M."/>
            <person name="Lin R.T."/>
            <person name="Yang L."/>
        </authorList>
    </citation>
    <scope>NUCLEOTIDE SEQUENCE</scope>
</reference>
<organism evidence="3">
    <name type="scientific">Elizabethkingia anophelis</name>
    <dbReference type="NCBI Taxonomy" id="1117645"/>
    <lineage>
        <taxon>Bacteria</taxon>
        <taxon>Pseudomonadati</taxon>
        <taxon>Bacteroidota</taxon>
        <taxon>Flavobacteriia</taxon>
        <taxon>Flavobacteriales</taxon>
        <taxon>Weeksellaceae</taxon>
        <taxon>Elizabethkingia</taxon>
    </lineage>
</organism>
<dbReference type="EMBL" id="BK010614">
    <property type="protein sequence ID" value="DAC76000.1"/>
    <property type="molecule type" value="Genomic_DNA"/>
</dbReference>
<sequence length="41" mass="5091">MPQFCKRNFNQNKMKTLIYFSVIFLRDNITPYLPRSEELFF</sequence>
<name>A0A455ZI62_9FLAO</name>
<evidence type="ECO:0000313" key="2">
    <source>
        <dbReference type="EMBL" id="DAC76000.1"/>
    </source>
</evidence>
<gene>
    <name evidence="3" type="primary">ICEEaIII(7)_NUHP1_84582_84707</name>
    <name evidence="1" type="synonym">ICEEaIII(11)_NUH6_66299_66424</name>
    <name evidence="2" type="synonym">ICEEaIII(12)_NUH11_52409_52534</name>
</gene>
<reference evidence="3" key="5">
    <citation type="journal article" date="2017" name="Genome Announc.">
        <title>Complete Circularized Genome Sequences of Four Strains of Elizabethkingia anophelis, Including Two Novel Strains Isolated from Wild-Caught Anopheles sinensis.</title>
        <authorList>
            <person name="Pei D."/>
            <person name="Nicholson A.C."/>
            <person name="Jiang J."/>
            <person name="Chen H."/>
            <person name="Whitney A.M."/>
            <person name="Villarma A."/>
            <person name="Bell M."/>
            <person name="Humrighouse B."/>
            <person name="Rowe L.A."/>
            <person name="Sheth M."/>
            <person name="Batra D."/>
            <person name="Juieng P."/>
            <person name="Loparev V.N."/>
            <person name="McQuiston J.R."/>
            <person name="Lan Y."/>
            <person name="Ma Y."/>
            <person name="Xu J."/>
        </authorList>
    </citation>
    <scope>NUCLEOTIDE SEQUENCE</scope>
</reference>
<dbReference type="AlphaFoldDB" id="A0A455ZI62"/>
<dbReference type="EMBL" id="BK010613">
    <property type="protein sequence ID" value="DAC75910.1"/>
    <property type="molecule type" value="Genomic_DNA"/>
</dbReference>
<evidence type="ECO:0000313" key="1">
    <source>
        <dbReference type="EMBL" id="DAC75910.1"/>
    </source>
</evidence>